<name>V7I344_9CLOT</name>
<proteinExistence type="predicted"/>
<sequence>MAAIHNPLVLVQGEYPANVVTPTMVPQTYLDLAEILKLPTLKTNMTMTKFRASTKLDLTVNLK</sequence>
<evidence type="ECO:0000313" key="2">
    <source>
        <dbReference type="Proteomes" id="UP000017747"/>
    </source>
</evidence>
<accession>V7I344</accession>
<comment type="caution">
    <text evidence="1">The sequence shown here is derived from an EMBL/GenBank/DDBJ whole genome shotgun (WGS) entry which is preliminary data.</text>
</comment>
<gene>
    <name evidence="1" type="ORF">T472_0212110</name>
</gene>
<dbReference type="EMBL" id="AXUN02000183">
    <property type="protein sequence ID" value="ETA80298.1"/>
    <property type="molecule type" value="Genomic_DNA"/>
</dbReference>
<reference evidence="1 2" key="1">
    <citation type="journal article" date="2014" name="Genome Announc.">
        <title>Genome Sequence of Youngiibacter fragilis, the Type Strain of the Genus Youngiibacter.</title>
        <authorList>
            <person name="Wawrik C.B."/>
            <person name="Callaghan A.V."/>
            <person name="Stamps B.W."/>
            <person name="Wawrik B."/>
        </authorList>
    </citation>
    <scope>NUCLEOTIDE SEQUENCE [LARGE SCALE GENOMIC DNA]</scope>
    <source>
        <strain evidence="1 2">232.1</strain>
    </source>
</reference>
<dbReference type="Proteomes" id="UP000017747">
    <property type="component" value="Unassembled WGS sequence"/>
</dbReference>
<dbReference type="STRING" id="994573.T472_0212110"/>
<dbReference type="eggNOG" id="COG5421">
    <property type="taxonomic scope" value="Bacteria"/>
</dbReference>
<evidence type="ECO:0000313" key="1">
    <source>
        <dbReference type="EMBL" id="ETA80298.1"/>
    </source>
</evidence>
<protein>
    <submittedName>
        <fullName evidence="1">Transposase</fullName>
    </submittedName>
</protein>
<dbReference type="AlphaFoldDB" id="V7I344"/>
<organism evidence="1 2">
    <name type="scientific">Youngiibacter fragilis 232.1</name>
    <dbReference type="NCBI Taxonomy" id="994573"/>
    <lineage>
        <taxon>Bacteria</taxon>
        <taxon>Bacillati</taxon>
        <taxon>Bacillota</taxon>
        <taxon>Clostridia</taxon>
        <taxon>Eubacteriales</taxon>
        <taxon>Clostridiaceae</taxon>
        <taxon>Youngiibacter</taxon>
    </lineage>
</organism>
<keyword evidence="2" id="KW-1185">Reference proteome</keyword>